<evidence type="ECO:0000313" key="5">
    <source>
        <dbReference type="Proteomes" id="UP000077856"/>
    </source>
</evidence>
<evidence type="ECO:0000256" key="2">
    <source>
        <dbReference type="ARBA" id="ARBA00023002"/>
    </source>
</evidence>
<dbReference type="eggNOG" id="COG1028">
    <property type="taxonomic scope" value="Bacteria"/>
</dbReference>
<dbReference type="InterPro" id="IPR036291">
    <property type="entry name" value="NAD(P)-bd_dom_sf"/>
</dbReference>
<dbReference type="PRINTS" id="PR00080">
    <property type="entry name" value="SDRFAMILY"/>
</dbReference>
<dbReference type="InterPro" id="IPR002347">
    <property type="entry name" value="SDR_fam"/>
</dbReference>
<dbReference type="RefSeq" id="WP_009332289.1">
    <property type="nucleotide sequence ID" value="NZ_CP015506.1"/>
</dbReference>
<evidence type="ECO:0000256" key="1">
    <source>
        <dbReference type="ARBA" id="ARBA00006484"/>
    </source>
</evidence>
<proteinExistence type="inferred from homology"/>
<dbReference type="Pfam" id="PF00106">
    <property type="entry name" value="adh_short"/>
    <property type="match status" value="1"/>
</dbReference>
<dbReference type="STRING" id="1196031.A361_26065"/>
<evidence type="ECO:0000256" key="3">
    <source>
        <dbReference type="RuleBase" id="RU000363"/>
    </source>
</evidence>
<sequence length="279" mass="29897">MFPIHGNLNGKTAVITGGSGVLCSEMARELARHGVKVAILNRTAEKGAAVSAEIEKAGGTAIAVAADVLDRESLEKAREEVISHFGRVDILINGAGGNHPDAITSVETHNVEPSSEKSFFDMDERGFSQVFASNFTGTFLASQVFGKELLKQESPIIINISSMSSYSPMTKVPAYSAAKSAINNFTMWMAVHFAETGLRVNAIAPGFFLTTQNRNLLLNQDGSHTARSEKIIAHTPMKRFGQPKDLLGVLLWLADEEYSGFVTGVTVPVDGGFMAYSGV</sequence>
<dbReference type="PROSITE" id="PS00061">
    <property type="entry name" value="ADH_SHORT"/>
    <property type="match status" value="1"/>
</dbReference>
<organism evidence="4 5">
    <name type="scientific">Cytobacillus oceanisediminis 2691</name>
    <dbReference type="NCBI Taxonomy" id="1196031"/>
    <lineage>
        <taxon>Bacteria</taxon>
        <taxon>Bacillati</taxon>
        <taxon>Bacillota</taxon>
        <taxon>Bacilli</taxon>
        <taxon>Bacillales</taxon>
        <taxon>Bacillaceae</taxon>
        <taxon>Cytobacillus</taxon>
    </lineage>
</organism>
<accession>A0A169G0T0</accession>
<dbReference type="SUPFAM" id="SSF51735">
    <property type="entry name" value="NAD(P)-binding Rossmann-fold domains"/>
    <property type="match status" value="1"/>
</dbReference>
<reference evidence="4 5" key="1">
    <citation type="submission" date="2016-04" db="EMBL/GenBank/DDBJ databases">
        <title>Complete genome sequence of Bacillus oceanisediminis strain 2691.</title>
        <authorList>
            <person name="Jeong H."/>
            <person name="Kim H.J."/>
            <person name="Lee D.-W."/>
        </authorList>
    </citation>
    <scope>NUCLEOTIDE SEQUENCE [LARGE SCALE GENOMIC DNA]</scope>
    <source>
        <strain evidence="4 5">2691</strain>
    </source>
</reference>
<evidence type="ECO:0000313" key="4">
    <source>
        <dbReference type="EMBL" id="AND42475.1"/>
    </source>
</evidence>
<dbReference type="GO" id="GO:0016616">
    <property type="term" value="F:oxidoreductase activity, acting on the CH-OH group of donors, NAD or NADP as acceptor"/>
    <property type="evidence" value="ECO:0007669"/>
    <property type="project" value="TreeGrafter"/>
</dbReference>
<dbReference type="Proteomes" id="UP000077856">
    <property type="component" value="Chromosome"/>
</dbReference>
<dbReference type="CDD" id="cd08935">
    <property type="entry name" value="mannonate_red_SDR_c"/>
    <property type="match status" value="1"/>
</dbReference>
<name>A0A169G0T0_9BACI</name>
<dbReference type="PRINTS" id="PR00081">
    <property type="entry name" value="GDHRDH"/>
</dbReference>
<protein>
    <submittedName>
        <fullName evidence="4">D-mannonate oxidoreductase</fullName>
    </submittedName>
</protein>
<dbReference type="PANTHER" id="PTHR42760">
    <property type="entry name" value="SHORT-CHAIN DEHYDROGENASES/REDUCTASES FAMILY MEMBER"/>
    <property type="match status" value="1"/>
</dbReference>
<dbReference type="PANTHER" id="PTHR42760:SF115">
    <property type="entry name" value="3-OXOACYL-[ACYL-CARRIER-PROTEIN] REDUCTASE FABG"/>
    <property type="match status" value="1"/>
</dbReference>
<dbReference type="NCBIfam" id="NF006132">
    <property type="entry name" value="PRK08277.1"/>
    <property type="match status" value="1"/>
</dbReference>
<dbReference type="InterPro" id="IPR020904">
    <property type="entry name" value="Sc_DH/Rdtase_CS"/>
</dbReference>
<dbReference type="Gene3D" id="3.40.50.720">
    <property type="entry name" value="NAD(P)-binding Rossmann-like Domain"/>
    <property type="match status" value="1"/>
</dbReference>
<keyword evidence="2" id="KW-0560">Oxidoreductase</keyword>
<dbReference type="KEGG" id="bon:A361_26065"/>
<dbReference type="GO" id="GO:0005975">
    <property type="term" value="P:carbohydrate metabolic process"/>
    <property type="evidence" value="ECO:0007669"/>
    <property type="project" value="UniProtKB-ARBA"/>
</dbReference>
<dbReference type="AlphaFoldDB" id="A0A169G0T0"/>
<dbReference type="FunFam" id="3.40.50.720:FF:000240">
    <property type="entry name" value="SDR family oxidoreductase"/>
    <property type="match status" value="1"/>
</dbReference>
<dbReference type="EMBL" id="CP015506">
    <property type="protein sequence ID" value="AND42475.1"/>
    <property type="molecule type" value="Genomic_DNA"/>
</dbReference>
<comment type="similarity">
    <text evidence="1 3">Belongs to the short-chain dehydrogenases/reductases (SDR) family.</text>
</comment>
<gene>
    <name evidence="4" type="ORF">A361_26065</name>
</gene>